<dbReference type="STRING" id="1006004.GBAG_2745"/>
<comment type="caution">
    <text evidence="1">The sequence shown here is derived from an EMBL/GenBank/DDBJ whole genome shotgun (WGS) entry which is preliminary data.</text>
</comment>
<organism evidence="1 2">
    <name type="scientific">Buttiauxella agrestis ATCC 33320</name>
    <dbReference type="NCBI Taxonomy" id="1006004"/>
    <lineage>
        <taxon>Bacteria</taxon>
        <taxon>Pseudomonadati</taxon>
        <taxon>Pseudomonadota</taxon>
        <taxon>Gammaproteobacteria</taxon>
        <taxon>Enterobacterales</taxon>
        <taxon>Enterobacteriaceae</taxon>
        <taxon>Buttiauxella</taxon>
    </lineage>
</organism>
<dbReference type="InterPro" id="IPR020359">
    <property type="entry name" value="Biofilm_regulator_BssR"/>
</dbReference>
<protein>
    <submittedName>
        <fullName evidence="1">BssR family biofilm regulator</fullName>
    </submittedName>
</protein>
<reference evidence="1 2" key="1">
    <citation type="submission" date="2014-05" db="EMBL/GenBank/DDBJ databases">
        <title>ATOL: Assembling a taxonomically balanced genome-scale reconstruction of the evolutionary history of the Enterobacteriaceae.</title>
        <authorList>
            <person name="Plunkett G.III."/>
            <person name="Neeno-Eckwall E.C."/>
            <person name="Glasner J.D."/>
            <person name="Perna N.T."/>
        </authorList>
    </citation>
    <scope>NUCLEOTIDE SEQUENCE [LARGE SCALE GENOMIC DNA]</scope>
    <source>
        <strain evidence="1 2">ATCC 33320</strain>
    </source>
</reference>
<gene>
    <name evidence="1" type="ORF">GBAG_2745</name>
</gene>
<dbReference type="Pfam" id="PF10799">
    <property type="entry name" value="YliH"/>
    <property type="match status" value="1"/>
</dbReference>
<accession>A0A085G9N7</accession>
<evidence type="ECO:0000313" key="2">
    <source>
        <dbReference type="Proteomes" id="UP000028653"/>
    </source>
</evidence>
<dbReference type="AlphaFoldDB" id="A0A085G9N7"/>
<sequence length="127" mass="14172">MTGEPLKRDLLKKMIIAKIDIAAYLRMRKAKGYMSVAETEHLRDNLFDLSNEYREKSLRLKSHLALQEIASLNQGMSAVCSAAVCLMTGRHDCPQYIAIDAGKLESCLSDLSDSLKEIMGHQLAVET</sequence>
<name>A0A085G9N7_9ENTR</name>
<dbReference type="OrthoDB" id="6630475at2"/>
<keyword evidence="2" id="KW-1185">Reference proteome</keyword>
<evidence type="ECO:0000313" key="1">
    <source>
        <dbReference type="EMBL" id="KFC80432.1"/>
    </source>
</evidence>
<dbReference type="Proteomes" id="UP000028653">
    <property type="component" value="Unassembled WGS sequence"/>
</dbReference>
<dbReference type="eggNOG" id="ENOG5030IAT">
    <property type="taxonomic scope" value="Bacteria"/>
</dbReference>
<dbReference type="EMBL" id="JMPI01000040">
    <property type="protein sequence ID" value="KFC80432.1"/>
    <property type="molecule type" value="Genomic_DNA"/>
</dbReference>
<proteinExistence type="predicted"/>
<dbReference type="RefSeq" id="WP_034496936.1">
    <property type="nucleotide sequence ID" value="NZ_JMPI01000040.1"/>
</dbReference>